<dbReference type="PANTHER" id="PTHR35023">
    <property type="entry name" value="CHELATASE-RELATED"/>
    <property type="match status" value="1"/>
</dbReference>
<dbReference type="InterPro" id="IPR041628">
    <property type="entry name" value="ChlI/MoxR_AAA_lid"/>
</dbReference>
<evidence type="ECO:0000313" key="5">
    <source>
        <dbReference type="Proteomes" id="UP000199337"/>
    </source>
</evidence>
<feature type="compositionally biased region" description="Polar residues" evidence="2">
    <location>
        <begin position="326"/>
        <end position="335"/>
    </location>
</feature>
<reference evidence="5" key="1">
    <citation type="submission" date="2016-10" db="EMBL/GenBank/DDBJ databases">
        <authorList>
            <person name="Varghese N."/>
            <person name="Submissions S."/>
        </authorList>
    </citation>
    <scope>NUCLEOTIDE SEQUENCE [LARGE SCALE GENOMIC DNA]</scope>
    <source>
        <strain evidence="5">DSM 17038</strain>
    </source>
</reference>
<dbReference type="SUPFAM" id="SSF53300">
    <property type="entry name" value="vWA-like"/>
    <property type="match status" value="1"/>
</dbReference>
<sequence>MACKERVIYPFSAIVGQEKMMTGLILLAINPKLGGILIQGERGTAKSTAVRGLAALLPGIEVVRYCRFSCDPGEHNRLCHDCREAVLKGDRLPKMLRQVRVVELPLAVTEDRLVGSLDLEQAVSLGRRKFEPGLLARANRGIIYIDEVNLLDYHLVNTLLDVAATGINVVEREGISYTHWAQLVIVGTMNQEEGELRPQLTDRFGLCVKTEGVKDPALRVQIIKRRESFEADPRGFLRSWAAAEESIRKRILIARELLPEVSISVQLTDLIVKLSLNSMTAGHRADILMAAAAGAVAAWNGRTEVIGQDVFEAAELVLRHRGREATNLNSQSGTGNAEHGYKAAAQGRQDRRPPGFSPPPGANLSCPAGDLTGRSSQLNGLENARAPRLHRMVQNLIQPFAVRKITPVRDRMMRNGSGRRLTTITLSKSGRYVRSTMQRRNNDLALDATVRAAAPCQKYRLREKKAIAIEPIDIREKIREKRVNNLLLFVVDASGSMGAQRRMVETKTAVLSLLHDAYQKRDKIGMVAFRDNTADILLPPTNSVELGQKLLGELPVGGMTPLSAGLLKAYEVAKASLRKNSYLSPLLIIITDGKGNVSMDKEKPLVEALNVAQLIAGENRIKTMVIDVERVNRVSFGVAQVMANIMGAYYFKIDELKSQELVRAVKFARS</sequence>
<dbReference type="CDD" id="cd01451">
    <property type="entry name" value="vWA_Magnesium_chelatase"/>
    <property type="match status" value="1"/>
</dbReference>
<comment type="similarity">
    <text evidence="1">Belongs to the Mg-chelatase subunits D/I family.</text>
</comment>
<dbReference type="STRING" id="341036.SAMN05660649_03386"/>
<dbReference type="EMBL" id="FOOX01000013">
    <property type="protein sequence ID" value="SFG98302.1"/>
    <property type="molecule type" value="Genomic_DNA"/>
</dbReference>
<gene>
    <name evidence="4" type="ORF">SAMN05660649_03386</name>
</gene>
<proteinExistence type="inferred from homology"/>
<dbReference type="SMART" id="SM00327">
    <property type="entry name" value="VWA"/>
    <property type="match status" value="1"/>
</dbReference>
<accession>A0A1I2WAH8</accession>
<dbReference type="OrthoDB" id="9775079at2"/>
<dbReference type="CDD" id="cd00009">
    <property type="entry name" value="AAA"/>
    <property type="match status" value="1"/>
</dbReference>
<evidence type="ECO:0000256" key="1">
    <source>
        <dbReference type="ARBA" id="ARBA00005799"/>
    </source>
</evidence>
<organism evidence="4 5">
    <name type="scientific">Desulfotruncus arcticus DSM 17038</name>
    <dbReference type="NCBI Taxonomy" id="1121424"/>
    <lineage>
        <taxon>Bacteria</taxon>
        <taxon>Bacillati</taxon>
        <taxon>Bacillota</taxon>
        <taxon>Clostridia</taxon>
        <taxon>Eubacteriales</taxon>
        <taxon>Desulfallaceae</taxon>
        <taxon>Desulfotruncus</taxon>
    </lineage>
</organism>
<evidence type="ECO:0000256" key="2">
    <source>
        <dbReference type="SAM" id="MobiDB-lite"/>
    </source>
</evidence>
<name>A0A1I2WAH8_9FIRM</name>
<dbReference type="PANTHER" id="PTHR35023:SF1">
    <property type="entry name" value="MG-PROTOPORPHYRIN IX CHELATASE"/>
    <property type="match status" value="1"/>
</dbReference>
<dbReference type="RefSeq" id="WP_092472540.1">
    <property type="nucleotide sequence ID" value="NZ_FOOX01000013.1"/>
</dbReference>
<feature type="domain" description="VWFA" evidence="3">
    <location>
        <begin position="486"/>
        <end position="670"/>
    </location>
</feature>
<dbReference type="Pfam" id="PF17863">
    <property type="entry name" value="AAA_lid_2"/>
    <property type="match status" value="1"/>
</dbReference>
<dbReference type="Gene3D" id="1.10.8.80">
    <property type="entry name" value="Magnesium chelatase subunit I, C-Terminal domain"/>
    <property type="match status" value="1"/>
</dbReference>
<dbReference type="InterPro" id="IPR036465">
    <property type="entry name" value="vWFA_dom_sf"/>
</dbReference>
<dbReference type="SMART" id="SM00382">
    <property type="entry name" value="AAA"/>
    <property type="match status" value="1"/>
</dbReference>
<dbReference type="PROSITE" id="PS50234">
    <property type="entry name" value="VWFA"/>
    <property type="match status" value="1"/>
</dbReference>
<dbReference type="SUPFAM" id="SSF52540">
    <property type="entry name" value="P-loop containing nucleoside triphosphate hydrolases"/>
    <property type="match status" value="1"/>
</dbReference>
<dbReference type="Gene3D" id="3.40.50.410">
    <property type="entry name" value="von Willebrand factor, type A domain"/>
    <property type="match status" value="1"/>
</dbReference>
<protein>
    <submittedName>
        <fullName evidence="4">Protoporphyrin IX magnesium-chelatase</fullName>
    </submittedName>
</protein>
<dbReference type="AlphaFoldDB" id="A0A1I2WAH8"/>
<evidence type="ECO:0000313" key="4">
    <source>
        <dbReference type="EMBL" id="SFG98302.1"/>
    </source>
</evidence>
<feature type="region of interest" description="Disordered" evidence="2">
    <location>
        <begin position="325"/>
        <end position="377"/>
    </location>
</feature>
<dbReference type="InterPro" id="IPR003593">
    <property type="entry name" value="AAA+_ATPase"/>
</dbReference>
<dbReference type="InterPro" id="IPR052989">
    <property type="entry name" value="Mg-chelatase_DI-like"/>
</dbReference>
<dbReference type="InterPro" id="IPR002035">
    <property type="entry name" value="VWF_A"/>
</dbReference>
<dbReference type="Gene3D" id="3.40.50.300">
    <property type="entry name" value="P-loop containing nucleotide triphosphate hydrolases"/>
    <property type="match status" value="1"/>
</dbReference>
<keyword evidence="5" id="KW-1185">Reference proteome</keyword>
<evidence type="ECO:0000259" key="3">
    <source>
        <dbReference type="PROSITE" id="PS50234"/>
    </source>
</evidence>
<dbReference type="Pfam" id="PF13519">
    <property type="entry name" value="VWA_2"/>
    <property type="match status" value="1"/>
</dbReference>
<dbReference type="Proteomes" id="UP000199337">
    <property type="component" value="Unassembled WGS sequence"/>
</dbReference>
<dbReference type="InterPro" id="IPR041702">
    <property type="entry name" value="BchD/ChlD_VWA"/>
</dbReference>
<dbReference type="InterPro" id="IPR027417">
    <property type="entry name" value="P-loop_NTPase"/>
</dbReference>